<name>A0AAE3XLR6_9BACT</name>
<proteinExistence type="predicted"/>
<evidence type="ECO:0000256" key="1">
    <source>
        <dbReference type="SAM" id="Phobius"/>
    </source>
</evidence>
<keyword evidence="1" id="KW-0812">Transmembrane</keyword>
<evidence type="ECO:0000313" key="3">
    <source>
        <dbReference type="Proteomes" id="UP001185092"/>
    </source>
</evidence>
<keyword evidence="1" id="KW-1133">Transmembrane helix</keyword>
<comment type="caution">
    <text evidence="2">The sequence shown here is derived from an EMBL/GenBank/DDBJ whole genome shotgun (WGS) entry which is preliminary data.</text>
</comment>
<dbReference type="AlphaFoldDB" id="A0AAE3XLR6"/>
<reference evidence="2" key="1">
    <citation type="submission" date="2023-07" db="EMBL/GenBank/DDBJ databases">
        <title>Genomic Encyclopedia of Type Strains, Phase IV (KMG-IV): sequencing the most valuable type-strain genomes for metagenomic binning, comparative biology and taxonomic classification.</title>
        <authorList>
            <person name="Goeker M."/>
        </authorList>
    </citation>
    <scope>NUCLEOTIDE SEQUENCE</scope>
    <source>
        <strain evidence="2">DSM 26174</strain>
    </source>
</reference>
<accession>A0AAE3XLR6</accession>
<dbReference type="EMBL" id="JAVDQD010000001">
    <property type="protein sequence ID" value="MDR6237274.1"/>
    <property type="molecule type" value="Genomic_DNA"/>
</dbReference>
<dbReference type="InterPro" id="IPR023888">
    <property type="entry name" value="SdpC-like"/>
</dbReference>
<protein>
    <submittedName>
        <fullName evidence="2">SdpC family antimicrobial peptide</fullName>
    </submittedName>
</protein>
<organism evidence="2 3">
    <name type="scientific">Aureibacter tunicatorum</name>
    <dbReference type="NCBI Taxonomy" id="866807"/>
    <lineage>
        <taxon>Bacteria</taxon>
        <taxon>Pseudomonadati</taxon>
        <taxon>Bacteroidota</taxon>
        <taxon>Cytophagia</taxon>
        <taxon>Cytophagales</taxon>
        <taxon>Persicobacteraceae</taxon>
        <taxon>Aureibacter</taxon>
    </lineage>
</organism>
<dbReference type="PROSITE" id="PS51257">
    <property type="entry name" value="PROKAR_LIPOPROTEIN"/>
    <property type="match status" value="1"/>
</dbReference>
<dbReference type="RefSeq" id="WP_309936724.1">
    <property type="nucleotide sequence ID" value="NZ_AP025305.1"/>
</dbReference>
<gene>
    <name evidence="2" type="ORF">HNQ88_000250</name>
</gene>
<evidence type="ECO:0000313" key="2">
    <source>
        <dbReference type="EMBL" id="MDR6237274.1"/>
    </source>
</evidence>
<dbReference type="Proteomes" id="UP001185092">
    <property type="component" value="Unassembled WGS sequence"/>
</dbReference>
<feature type="transmembrane region" description="Helical" evidence="1">
    <location>
        <begin position="193"/>
        <end position="215"/>
    </location>
</feature>
<keyword evidence="1" id="KW-0472">Membrane</keyword>
<dbReference type="Pfam" id="PF26137">
    <property type="entry name" value="Toxin_SdpC"/>
    <property type="match status" value="1"/>
</dbReference>
<keyword evidence="3" id="KW-1185">Reference proteome</keyword>
<sequence length="246" mass="27025">MEKLRKIFSNQAFIFSLIFSITVSLSSCNNQSSLNESSSVTKVGGEEIFRAALMMDAEDLAERIPTYSDYIPYLGNLTPEQAIKRAENNDNIIAVIKSLDPSFFENFEQTIKSDDPYAIKEILGKAANLLTVATYKLNHKLEENAEMDNITASIDFNQYDIQSKDSLNKLVEDINNIYTSQSSIDGPRGNACVVGPVAIAVAIAVVVVAVAVAVIRGEQGAPGPNNEIQDNDYLMESLVKDLILNY</sequence>